<keyword evidence="1 2" id="KW-0732">Signal</keyword>
<comment type="caution">
    <text evidence="5">The sequence shown here is derived from an EMBL/GenBank/DDBJ whole genome shotgun (WGS) entry which is preliminary data.</text>
</comment>
<accession>A0A0H0YCQ0</accession>
<gene>
    <name evidence="6" type="ORF">AL553_015510</name>
    <name evidence="5" type="ORF">F0254_11575</name>
    <name evidence="4" type="ORF">GHY86_23525</name>
</gene>
<evidence type="ECO:0000256" key="2">
    <source>
        <dbReference type="SAM" id="SignalP"/>
    </source>
</evidence>
<dbReference type="SUPFAM" id="SSF56925">
    <property type="entry name" value="OMPA-like"/>
    <property type="match status" value="1"/>
</dbReference>
<organism evidence="5 8">
    <name type="scientific">Vibrio alginolyticus</name>
    <dbReference type="NCBI Taxonomy" id="663"/>
    <lineage>
        <taxon>Bacteria</taxon>
        <taxon>Pseudomonadati</taxon>
        <taxon>Pseudomonadota</taxon>
        <taxon>Gammaproteobacteria</taxon>
        <taxon>Vibrionales</taxon>
        <taxon>Vibrionaceae</taxon>
        <taxon>Vibrio</taxon>
    </lineage>
</organism>
<dbReference type="RefSeq" id="WP_017820436.1">
    <property type="nucleotide sequence ID" value="NZ_AP023185.1"/>
</dbReference>
<dbReference type="InterPro" id="IPR027385">
    <property type="entry name" value="Beta-barrel_OMP"/>
</dbReference>
<sequence>MKKVLPLLALGAVVASASVQAKGNWYVGADLVNSDLKVKSLSKDLSATGLSLAVGKELQYSENFKLAFEGEYIYFGDFEETFSYMGWPVKFSVDASAFNFNAKPKYQFAGTGFYVGAIAGLGVMSVSYEVKSSSTVTDDGRDVGFNYGVEAGYEFASGLVVSGGYRASSVSIDAENGGSEDFDFDSLYVGVDYKF</sequence>
<proteinExistence type="predicted"/>
<keyword evidence="7" id="KW-1185">Reference proteome</keyword>
<dbReference type="Pfam" id="PF13505">
    <property type="entry name" value="OMP_b-brl"/>
    <property type="match status" value="1"/>
</dbReference>
<protein>
    <submittedName>
        <fullName evidence="5">Porin family protein</fullName>
    </submittedName>
</protein>
<evidence type="ECO:0000313" key="6">
    <source>
        <dbReference type="EMBL" id="PNP27757.1"/>
    </source>
</evidence>
<evidence type="ECO:0000313" key="4">
    <source>
        <dbReference type="EMBL" id="EGQ9138086.1"/>
    </source>
</evidence>
<dbReference type="EMBL" id="VTYF01000005">
    <property type="protein sequence ID" value="NOI09505.1"/>
    <property type="molecule type" value="Genomic_DNA"/>
</dbReference>
<evidence type="ECO:0000313" key="5">
    <source>
        <dbReference type="EMBL" id="NOI09505.1"/>
    </source>
</evidence>
<dbReference type="GeneID" id="75166799"/>
<reference evidence="5 8" key="2">
    <citation type="submission" date="2019-09" db="EMBL/GenBank/DDBJ databases">
        <title>Draft genome sequencing and comparative genomics of hatchery-associated Vibrios.</title>
        <authorList>
            <person name="Kehlet-Delgado H."/>
            <person name="Mueller R.S."/>
        </authorList>
    </citation>
    <scope>NUCLEOTIDE SEQUENCE [LARGE SCALE GENOMIC DNA]</scope>
    <source>
        <strain evidence="5 8">081416A</strain>
    </source>
</reference>
<evidence type="ECO:0000313" key="7">
    <source>
        <dbReference type="Proteomes" id="UP000054316"/>
    </source>
</evidence>
<feature type="signal peptide" evidence="2">
    <location>
        <begin position="1"/>
        <end position="21"/>
    </location>
</feature>
<feature type="domain" description="Outer membrane protein beta-barrel" evidence="3">
    <location>
        <begin position="7"/>
        <end position="195"/>
    </location>
</feature>
<evidence type="ECO:0000256" key="1">
    <source>
        <dbReference type="ARBA" id="ARBA00022729"/>
    </source>
</evidence>
<evidence type="ECO:0000313" key="8">
    <source>
        <dbReference type="Proteomes" id="UP000532247"/>
    </source>
</evidence>
<dbReference type="Gene3D" id="2.40.160.20">
    <property type="match status" value="1"/>
</dbReference>
<feature type="chain" id="PRO_5014514983" evidence="2">
    <location>
        <begin position="22"/>
        <end position="195"/>
    </location>
</feature>
<dbReference type="OrthoDB" id="5878238at2"/>
<dbReference type="Proteomes" id="UP000054316">
    <property type="component" value="Unassembled WGS sequence"/>
</dbReference>
<evidence type="ECO:0000259" key="3">
    <source>
        <dbReference type="Pfam" id="PF13505"/>
    </source>
</evidence>
<dbReference type="EMBL" id="LOSN02000001">
    <property type="protein sequence ID" value="PNP27757.1"/>
    <property type="molecule type" value="Genomic_DNA"/>
</dbReference>
<dbReference type="InterPro" id="IPR011250">
    <property type="entry name" value="OMP/PagP_B-barrel"/>
</dbReference>
<reference evidence="6 7" key="1">
    <citation type="submission" date="2017-12" db="EMBL/GenBank/DDBJ databases">
        <title>FDA dAtabase for Regulatory Grade micrObial Sequences (FDA-ARGOS): Supporting development and validation of Infectious Disease Dx tests.</title>
        <authorList>
            <person name="Hoffmann M."/>
            <person name="Allard M."/>
            <person name="Evans P."/>
            <person name="Brown E."/>
            <person name="Tallon L.J."/>
            <person name="Sadzewicz L."/>
            <person name="Sengamalay N."/>
            <person name="Ott S."/>
            <person name="Godinez A."/>
            <person name="Nagaraj S."/>
            <person name="Vavikolanu K."/>
            <person name="Aluvathingal J."/>
            <person name="Nadendla S."/>
            <person name="Hobson J."/>
            <person name="Sichtig H."/>
        </authorList>
    </citation>
    <scope>NUCLEOTIDE SEQUENCE [LARGE SCALE GENOMIC DNA]</scope>
    <source>
        <strain evidence="7">ATCC 17749</strain>
        <strain evidence="6">FDAARGOS_97</strain>
    </source>
</reference>
<name>A0A0H0YCQ0_VIBAL</name>
<dbReference type="AlphaFoldDB" id="A0A0H0YCQ0"/>
<dbReference type="Proteomes" id="UP000714625">
    <property type="component" value="Unassembled WGS sequence"/>
</dbReference>
<dbReference type="eggNOG" id="ENOG5031NKX">
    <property type="taxonomic scope" value="Bacteria"/>
</dbReference>
<reference evidence="4" key="3">
    <citation type="submission" date="2019-11" db="EMBL/GenBank/DDBJ databases">
        <authorList>
            <consortium name="PulseNet: The National Subtyping Network for Foodborne Disease Surveillance"/>
            <person name="Tarr C.L."/>
            <person name="Trees E."/>
            <person name="Katz L.S."/>
            <person name="Carleton-Romer H.A."/>
            <person name="Stroika S."/>
            <person name="Kucerova Z."/>
            <person name="Roache K.F."/>
            <person name="Sabol A.L."/>
            <person name="Besser J."/>
            <person name="Gerner-Smidt P."/>
        </authorList>
    </citation>
    <scope>NUCLEOTIDE SEQUENCE</scope>
    <source>
        <strain evidence="4">PNUSAV001129</strain>
    </source>
</reference>
<dbReference type="EMBL" id="AAXMUW010000096">
    <property type="protein sequence ID" value="EGQ9138086.1"/>
    <property type="molecule type" value="Genomic_DNA"/>
</dbReference>
<dbReference type="Proteomes" id="UP000532247">
    <property type="component" value="Unassembled WGS sequence"/>
</dbReference>